<reference evidence="2 3" key="1">
    <citation type="journal article" date="2015" name="Int. J. Syst. Evol. Microbiol.">
        <title>Tumebacillus algifaecis sp. nov., isolated from decomposing algal scum.</title>
        <authorList>
            <person name="Wu Y.F."/>
            <person name="Zhang B."/>
            <person name="Xing P."/>
            <person name="Wu Q.L."/>
            <person name="Liu S.J."/>
        </authorList>
    </citation>
    <scope>NUCLEOTIDE SEQUENCE [LARGE SCALE GENOMIC DNA]</scope>
    <source>
        <strain evidence="2 3">THMBR28</strain>
    </source>
</reference>
<feature type="transmembrane region" description="Helical" evidence="1">
    <location>
        <begin position="154"/>
        <end position="172"/>
    </location>
</feature>
<dbReference type="KEGG" id="tab:CIG75_13780"/>
<evidence type="ECO:0000313" key="2">
    <source>
        <dbReference type="EMBL" id="ASS75923.1"/>
    </source>
</evidence>
<name>A0A223D3B8_9BACL</name>
<feature type="transmembrane region" description="Helical" evidence="1">
    <location>
        <begin position="128"/>
        <end position="148"/>
    </location>
</feature>
<feature type="transmembrane region" description="Helical" evidence="1">
    <location>
        <begin position="257"/>
        <end position="278"/>
    </location>
</feature>
<feature type="transmembrane region" description="Helical" evidence="1">
    <location>
        <begin position="29"/>
        <end position="49"/>
    </location>
</feature>
<proteinExistence type="predicted"/>
<keyword evidence="1" id="KW-0812">Transmembrane</keyword>
<feature type="transmembrane region" description="Helical" evidence="1">
    <location>
        <begin position="184"/>
        <end position="204"/>
    </location>
</feature>
<evidence type="ECO:0000313" key="3">
    <source>
        <dbReference type="Proteomes" id="UP000214688"/>
    </source>
</evidence>
<protein>
    <submittedName>
        <fullName evidence="2">Uncharacterized protein</fullName>
    </submittedName>
</protein>
<organism evidence="2 3">
    <name type="scientific">Tumebacillus algifaecis</name>
    <dbReference type="NCBI Taxonomy" id="1214604"/>
    <lineage>
        <taxon>Bacteria</taxon>
        <taxon>Bacillati</taxon>
        <taxon>Bacillota</taxon>
        <taxon>Bacilli</taxon>
        <taxon>Bacillales</taxon>
        <taxon>Alicyclobacillaceae</taxon>
        <taxon>Tumebacillus</taxon>
    </lineage>
</organism>
<dbReference type="Proteomes" id="UP000214688">
    <property type="component" value="Chromosome"/>
</dbReference>
<accession>A0A223D3B8</accession>
<gene>
    <name evidence="2" type="ORF">CIG75_13780</name>
</gene>
<dbReference type="EMBL" id="CP022657">
    <property type="protein sequence ID" value="ASS75923.1"/>
    <property type="molecule type" value="Genomic_DNA"/>
</dbReference>
<dbReference type="RefSeq" id="WP_094237162.1">
    <property type="nucleotide sequence ID" value="NZ_CP022657.1"/>
</dbReference>
<sequence length="288" mass="32943">MYLLVLIILCALLIFTIFLWIAPIVTNIYNFFQTTTHTMIINGIIVFWVELKREIKIQLLDMRQEVPAWIKRKTIGIAAITYLAFCFYMNELNFIELIIAVISFFYLIITVPISLLKGRNGSEYGSNLLSVLLFLFAVLILPAFVIISNKLNNGIQLFFSIMLIISPIAPLTTDILKRTRNTTFSLFVGVLFLIITYGTIFYAYGVYNIRHSENVTISELPYYTKNDIWEIAYSGISSAFQFPSTFTGSILPTAEFVFFWFYSFVVGTTIFAYISAAVSESRSGRYTN</sequence>
<dbReference type="AlphaFoldDB" id="A0A223D3B8"/>
<feature type="transmembrane region" description="Helical" evidence="1">
    <location>
        <begin position="70"/>
        <end position="88"/>
    </location>
</feature>
<evidence type="ECO:0000256" key="1">
    <source>
        <dbReference type="SAM" id="Phobius"/>
    </source>
</evidence>
<keyword evidence="3" id="KW-1185">Reference proteome</keyword>
<keyword evidence="1" id="KW-0472">Membrane</keyword>
<feature type="transmembrane region" description="Helical" evidence="1">
    <location>
        <begin position="94"/>
        <end position="116"/>
    </location>
</feature>
<keyword evidence="1" id="KW-1133">Transmembrane helix</keyword>